<sequence length="101" mass="11626">MLESRNQLKTQNLSKSLKQLGILDLAEIQDHLKILDLTKILENLMLLKLFDRKTLNIMDVLWETLLQPLTLQDPNEILMFLDLINTLDLAMVLALAETGRV</sequence>
<proteinExistence type="predicted"/>
<comment type="caution">
    <text evidence="1">The sequence shown here is derived from an EMBL/GenBank/DDBJ whole genome shotgun (WGS) entry which is preliminary data.</text>
</comment>
<evidence type="ECO:0000313" key="2">
    <source>
        <dbReference type="Proteomes" id="UP001187415"/>
    </source>
</evidence>
<organism evidence="1 2">
    <name type="scientific">Channa striata</name>
    <name type="common">Snakehead murrel</name>
    <name type="synonym">Ophicephalus striatus</name>
    <dbReference type="NCBI Taxonomy" id="64152"/>
    <lineage>
        <taxon>Eukaryota</taxon>
        <taxon>Metazoa</taxon>
        <taxon>Chordata</taxon>
        <taxon>Craniata</taxon>
        <taxon>Vertebrata</taxon>
        <taxon>Euteleostomi</taxon>
        <taxon>Actinopterygii</taxon>
        <taxon>Neopterygii</taxon>
        <taxon>Teleostei</taxon>
        <taxon>Neoteleostei</taxon>
        <taxon>Acanthomorphata</taxon>
        <taxon>Anabantaria</taxon>
        <taxon>Anabantiformes</taxon>
        <taxon>Channoidei</taxon>
        <taxon>Channidae</taxon>
        <taxon>Channa</taxon>
    </lineage>
</organism>
<keyword evidence="2" id="KW-1185">Reference proteome</keyword>
<accession>A0AA88S769</accession>
<dbReference type="EMBL" id="JAUPFM010000017">
    <property type="protein sequence ID" value="KAK2824723.1"/>
    <property type="molecule type" value="Genomic_DNA"/>
</dbReference>
<gene>
    <name evidence="1" type="ORF">Q5P01_021898</name>
</gene>
<dbReference type="Proteomes" id="UP001187415">
    <property type="component" value="Unassembled WGS sequence"/>
</dbReference>
<evidence type="ECO:0000313" key="1">
    <source>
        <dbReference type="EMBL" id="KAK2824723.1"/>
    </source>
</evidence>
<reference evidence="1" key="1">
    <citation type="submission" date="2023-07" db="EMBL/GenBank/DDBJ databases">
        <title>Chromosome-level Genome Assembly of Striped Snakehead (Channa striata).</title>
        <authorList>
            <person name="Liu H."/>
        </authorList>
    </citation>
    <scope>NUCLEOTIDE SEQUENCE</scope>
    <source>
        <strain evidence="1">Gz</strain>
        <tissue evidence="1">Muscle</tissue>
    </source>
</reference>
<name>A0AA88S769_CHASR</name>
<dbReference type="AlphaFoldDB" id="A0AA88S769"/>
<protein>
    <submittedName>
        <fullName evidence="1">Uncharacterized protein</fullName>
    </submittedName>
</protein>